<reference evidence="1 2" key="1">
    <citation type="submission" date="2021-06" db="EMBL/GenBank/DDBJ databases">
        <title>Caerostris extrusa draft genome.</title>
        <authorList>
            <person name="Kono N."/>
            <person name="Arakawa K."/>
        </authorList>
    </citation>
    <scope>NUCLEOTIDE SEQUENCE [LARGE SCALE GENOMIC DNA]</scope>
</reference>
<proteinExistence type="predicted"/>
<evidence type="ECO:0000313" key="2">
    <source>
        <dbReference type="Proteomes" id="UP001054945"/>
    </source>
</evidence>
<dbReference type="Proteomes" id="UP001054945">
    <property type="component" value="Unassembled WGS sequence"/>
</dbReference>
<dbReference type="EMBL" id="BPLR01000498">
    <property type="protein sequence ID" value="GIY95276.1"/>
    <property type="molecule type" value="Genomic_DNA"/>
</dbReference>
<sequence>MASSSCYPRFSLWTDRWTDERIFRSTDLTGILEKAFGPSTPDVSLSTFIFVSLFSLCQEKIRASQEMRMKLLISKHGGLLAPVSNSDIAMSFVTVKDFPWNPFLSCALLRHQQGIFYTTEKNLQQLLLLLLFGEKMRVSQEMRMKLLISEAWRFAGTRIKFWHRHVVRHRKRASPSNVSPVALRHQQGFSTRRKRICSSYCCCCLE</sequence>
<evidence type="ECO:0000313" key="1">
    <source>
        <dbReference type="EMBL" id="GIY95276.1"/>
    </source>
</evidence>
<accession>A0AAV4XJU9</accession>
<gene>
    <name evidence="1" type="ORF">CEXT_210661</name>
</gene>
<keyword evidence="2" id="KW-1185">Reference proteome</keyword>
<protein>
    <submittedName>
        <fullName evidence="1">Uncharacterized protein</fullName>
    </submittedName>
</protein>
<name>A0AAV4XJU9_CAEEX</name>
<dbReference type="AlphaFoldDB" id="A0AAV4XJU9"/>
<organism evidence="1 2">
    <name type="scientific">Caerostris extrusa</name>
    <name type="common">Bark spider</name>
    <name type="synonym">Caerostris bankana</name>
    <dbReference type="NCBI Taxonomy" id="172846"/>
    <lineage>
        <taxon>Eukaryota</taxon>
        <taxon>Metazoa</taxon>
        <taxon>Ecdysozoa</taxon>
        <taxon>Arthropoda</taxon>
        <taxon>Chelicerata</taxon>
        <taxon>Arachnida</taxon>
        <taxon>Araneae</taxon>
        <taxon>Araneomorphae</taxon>
        <taxon>Entelegynae</taxon>
        <taxon>Araneoidea</taxon>
        <taxon>Araneidae</taxon>
        <taxon>Caerostris</taxon>
    </lineage>
</organism>
<comment type="caution">
    <text evidence="1">The sequence shown here is derived from an EMBL/GenBank/DDBJ whole genome shotgun (WGS) entry which is preliminary data.</text>
</comment>